<feature type="transmembrane region" description="Helical" evidence="6">
    <location>
        <begin position="238"/>
        <end position="258"/>
    </location>
</feature>
<dbReference type="InterPro" id="IPR020846">
    <property type="entry name" value="MFS_dom"/>
</dbReference>
<dbReference type="InterPro" id="IPR001958">
    <property type="entry name" value="Tet-R_TetA/multi-R_MdtG-like"/>
</dbReference>
<feature type="transmembrane region" description="Helical" evidence="6">
    <location>
        <begin position="314"/>
        <end position="336"/>
    </location>
</feature>
<evidence type="ECO:0000313" key="8">
    <source>
        <dbReference type="EMBL" id="GAA2150454.1"/>
    </source>
</evidence>
<dbReference type="Pfam" id="PF07690">
    <property type="entry name" value="MFS_1"/>
    <property type="match status" value="1"/>
</dbReference>
<gene>
    <name evidence="8" type="ORF">GCM10009760_44860</name>
</gene>
<evidence type="ECO:0000256" key="3">
    <source>
        <dbReference type="ARBA" id="ARBA00022989"/>
    </source>
</evidence>
<dbReference type="SUPFAM" id="SSF103473">
    <property type="entry name" value="MFS general substrate transporter"/>
    <property type="match status" value="1"/>
</dbReference>
<dbReference type="InterPro" id="IPR036259">
    <property type="entry name" value="MFS_trans_sf"/>
</dbReference>
<name>A0ABN2ZYV4_9ACTN</name>
<feature type="transmembrane region" description="Helical" evidence="6">
    <location>
        <begin position="21"/>
        <end position="45"/>
    </location>
</feature>
<dbReference type="InterPro" id="IPR011701">
    <property type="entry name" value="MFS"/>
</dbReference>
<feature type="transmembrane region" description="Helical" evidence="6">
    <location>
        <begin position="214"/>
        <end position="232"/>
    </location>
</feature>
<feature type="domain" description="Major facilitator superfamily (MFS) profile" evidence="7">
    <location>
        <begin position="23"/>
        <end position="559"/>
    </location>
</feature>
<dbReference type="PRINTS" id="PR01035">
    <property type="entry name" value="TCRTETA"/>
</dbReference>
<feature type="transmembrane region" description="Helical" evidence="6">
    <location>
        <begin position="423"/>
        <end position="445"/>
    </location>
</feature>
<feature type="transmembrane region" description="Helical" evidence="6">
    <location>
        <begin position="348"/>
        <end position="367"/>
    </location>
</feature>
<feature type="transmembrane region" description="Helical" evidence="6">
    <location>
        <begin position="147"/>
        <end position="170"/>
    </location>
</feature>
<dbReference type="PROSITE" id="PS50850">
    <property type="entry name" value="MFS"/>
    <property type="match status" value="1"/>
</dbReference>
<feature type="transmembrane region" description="Helical" evidence="6">
    <location>
        <begin position="287"/>
        <end position="308"/>
    </location>
</feature>
<evidence type="ECO:0000313" key="9">
    <source>
        <dbReference type="Proteomes" id="UP001422759"/>
    </source>
</evidence>
<keyword evidence="5" id="KW-0046">Antibiotic resistance</keyword>
<evidence type="ECO:0000259" key="7">
    <source>
        <dbReference type="PROSITE" id="PS50850"/>
    </source>
</evidence>
<feature type="transmembrane region" description="Helical" evidence="6">
    <location>
        <begin position="114"/>
        <end position="135"/>
    </location>
</feature>
<keyword evidence="9" id="KW-1185">Reference proteome</keyword>
<evidence type="ECO:0000256" key="2">
    <source>
        <dbReference type="ARBA" id="ARBA00022692"/>
    </source>
</evidence>
<comment type="subcellular location">
    <subcellularLocation>
        <location evidence="1">Cell membrane</location>
        <topology evidence="1">Multi-pass membrane protein</topology>
    </subcellularLocation>
</comment>
<dbReference type="EMBL" id="BAAANT010000029">
    <property type="protein sequence ID" value="GAA2150454.1"/>
    <property type="molecule type" value="Genomic_DNA"/>
</dbReference>
<evidence type="ECO:0000256" key="1">
    <source>
        <dbReference type="ARBA" id="ARBA00004651"/>
    </source>
</evidence>
<accession>A0ABN2ZYV4</accession>
<feature type="transmembrane region" description="Helical" evidence="6">
    <location>
        <begin position="57"/>
        <end position="77"/>
    </location>
</feature>
<feature type="transmembrane region" description="Helical" evidence="6">
    <location>
        <begin position="379"/>
        <end position="402"/>
    </location>
</feature>
<evidence type="ECO:0000256" key="6">
    <source>
        <dbReference type="SAM" id="Phobius"/>
    </source>
</evidence>
<evidence type="ECO:0000256" key="4">
    <source>
        <dbReference type="ARBA" id="ARBA00023136"/>
    </source>
</evidence>
<keyword evidence="4 6" id="KW-0472">Membrane</keyword>
<dbReference type="Proteomes" id="UP001422759">
    <property type="component" value="Unassembled WGS sequence"/>
</dbReference>
<evidence type="ECO:0000256" key="5">
    <source>
        <dbReference type="ARBA" id="ARBA00023251"/>
    </source>
</evidence>
<keyword evidence="2 6" id="KW-0812">Transmembrane</keyword>
<reference evidence="8 9" key="1">
    <citation type="journal article" date="2019" name="Int. J. Syst. Evol. Microbiol.">
        <title>The Global Catalogue of Microorganisms (GCM) 10K type strain sequencing project: providing services to taxonomists for standard genome sequencing and annotation.</title>
        <authorList>
            <consortium name="The Broad Institute Genomics Platform"/>
            <consortium name="The Broad Institute Genome Sequencing Center for Infectious Disease"/>
            <person name="Wu L."/>
            <person name="Ma J."/>
        </authorList>
    </citation>
    <scope>NUCLEOTIDE SEQUENCE [LARGE SCALE GENOMIC DNA]</scope>
    <source>
        <strain evidence="8 9">JCM 14560</strain>
    </source>
</reference>
<dbReference type="PANTHER" id="PTHR42718">
    <property type="entry name" value="MAJOR FACILITATOR SUPERFAMILY MULTIDRUG TRANSPORTER MFSC"/>
    <property type="match status" value="1"/>
</dbReference>
<dbReference type="PANTHER" id="PTHR42718:SF39">
    <property type="entry name" value="ACTINORHODIN TRANSPORTER-RELATED"/>
    <property type="match status" value="1"/>
</dbReference>
<feature type="transmembrane region" description="Helical" evidence="6">
    <location>
        <begin position="89"/>
        <end position="108"/>
    </location>
</feature>
<dbReference type="CDD" id="cd17321">
    <property type="entry name" value="MFS_MMR_MDR_like"/>
    <property type="match status" value="1"/>
</dbReference>
<organism evidence="8 9">
    <name type="scientific">Kitasatospora kazusensis</name>
    <dbReference type="NCBI Taxonomy" id="407974"/>
    <lineage>
        <taxon>Bacteria</taxon>
        <taxon>Bacillati</taxon>
        <taxon>Actinomycetota</taxon>
        <taxon>Actinomycetes</taxon>
        <taxon>Kitasatosporales</taxon>
        <taxon>Streptomycetaceae</taxon>
        <taxon>Kitasatospora</taxon>
    </lineage>
</organism>
<comment type="caution">
    <text evidence="8">The sequence shown here is derived from an EMBL/GenBank/DDBJ whole genome shotgun (WGS) entry which is preliminary data.</text>
</comment>
<dbReference type="Gene3D" id="1.20.1720.10">
    <property type="entry name" value="Multidrug resistance protein D"/>
    <property type="match status" value="1"/>
</dbReference>
<proteinExistence type="predicted"/>
<dbReference type="Gene3D" id="1.20.1250.20">
    <property type="entry name" value="MFS general substrate transporter like domains"/>
    <property type="match status" value="1"/>
</dbReference>
<sequence>MTTEADHRTLAAPGGPDPMRWRAAVFVLVAMALDLVDTSIVVVALPGLQKHLHASGAALQWVVEGYTLTFALCLVTAGRVGDLLGRKRVLLAGIVLFVAASAACGAAQTPTMLIVSRVVQGLGGALVVTQGLSVFQVTFPENERAKVFGLFGALSGLASVLGPVLGGLLINADLFGWSWRPIFLINLPVGLVALAGVARYVRESKAPDARRLDAVGMVLVTAALLAVLYPLVQGRELGWPAWTFVAMGCSLPLFAVFARYERAKQRRDGFALVQPALFRRRTFTVGLVLLLFFFAAVAGFFFPFTYYLQNGMGFTAFGAGMAVLPFSAGVVVTSAFSPTAAKRLGRVVLSGGIAVMMGGMVALILTIRHYGASTGSWVLAPSLAVMGLGMGLVASPMIELLLSGVPHRDAGSASGVLNTVNQLGAAAGVAVLGVLFFGLLGGQAVPGAQRAVPELRDRLTAAGVTGQAREDILQSVTDCARAAGRSGEPEQPSARCRSVVPDGAVPPGAEARVRAAVADASTVARKEGFSLAVSHVLRFETAILGVAFLLTFLLPARLRPQEEAGADETSAEAALTG</sequence>
<keyword evidence="3 6" id="KW-1133">Transmembrane helix</keyword>
<feature type="transmembrane region" description="Helical" evidence="6">
    <location>
        <begin position="182"/>
        <end position="202"/>
    </location>
</feature>
<dbReference type="RefSeq" id="WP_344467703.1">
    <property type="nucleotide sequence ID" value="NZ_BAAANT010000029.1"/>
</dbReference>
<protein>
    <submittedName>
        <fullName evidence="8">MFS transporter</fullName>
    </submittedName>
</protein>